<dbReference type="CDD" id="cd00082">
    <property type="entry name" value="HisKA"/>
    <property type="match status" value="1"/>
</dbReference>
<dbReference type="GO" id="GO:0030295">
    <property type="term" value="F:protein kinase activator activity"/>
    <property type="evidence" value="ECO:0007669"/>
    <property type="project" value="TreeGrafter"/>
</dbReference>
<evidence type="ECO:0000313" key="11">
    <source>
        <dbReference type="EMBL" id="EAU67716.1"/>
    </source>
</evidence>
<evidence type="ECO:0000256" key="2">
    <source>
        <dbReference type="ARBA" id="ARBA00012438"/>
    </source>
</evidence>
<dbReference type="Proteomes" id="UP000032702">
    <property type="component" value="Unassembled WGS sequence"/>
</dbReference>
<dbReference type="PROSITE" id="PS50112">
    <property type="entry name" value="PAS"/>
    <property type="match status" value="1"/>
</dbReference>
<reference evidence="10 12" key="2">
    <citation type="journal article" date="2011" name="Mol. Biol. Evol.">
        <title>Comparative genomic analysis of fruiting body formation in Myxococcales.</title>
        <authorList>
            <person name="Huntley S."/>
            <person name="Hamann N."/>
            <person name="Wegener-Feldbrugge S."/>
            <person name="Treuner-Lange A."/>
            <person name="Kube M."/>
            <person name="Reinhardt R."/>
            <person name="Klages S."/>
            <person name="Muller R."/>
            <person name="Ronning C.M."/>
            <person name="Nierman W.C."/>
            <person name="Sogaard-Andersen L."/>
        </authorList>
    </citation>
    <scope>NUCLEOTIDE SEQUENCE [LARGE SCALE GENOMIC DNA]</scope>
    <source>
        <strain evidence="10 12">DW4/3-1</strain>
    </source>
</reference>
<dbReference type="InterPro" id="IPR036890">
    <property type="entry name" value="HATPase_C_sf"/>
</dbReference>
<keyword evidence="3" id="KW-0597">Phosphoprotein</keyword>
<keyword evidence="5 11" id="KW-0418">Kinase</keyword>
<comment type="catalytic activity">
    <reaction evidence="1">
        <text>ATP + protein L-histidine = ADP + protein N-phospho-L-histidine.</text>
        <dbReference type="EC" id="2.7.13.3"/>
    </reaction>
</comment>
<dbReference type="Gene3D" id="3.30.565.10">
    <property type="entry name" value="Histidine kinase-like ATPase, C-terminal domain"/>
    <property type="match status" value="1"/>
</dbReference>
<keyword evidence="6" id="KW-0472">Membrane</keyword>
<feature type="compositionally biased region" description="Basic and acidic residues" evidence="7">
    <location>
        <begin position="692"/>
        <end position="708"/>
    </location>
</feature>
<dbReference type="Proteomes" id="UP000001351">
    <property type="component" value="Chromosome"/>
</dbReference>
<evidence type="ECO:0000256" key="1">
    <source>
        <dbReference type="ARBA" id="ARBA00000085"/>
    </source>
</evidence>
<organism evidence="11 13">
    <name type="scientific">Stigmatella aurantiaca (strain DW4/3-1)</name>
    <dbReference type="NCBI Taxonomy" id="378806"/>
    <lineage>
        <taxon>Bacteria</taxon>
        <taxon>Pseudomonadati</taxon>
        <taxon>Myxococcota</taxon>
        <taxon>Myxococcia</taxon>
        <taxon>Myxococcales</taxon>
        <taxon>Cystobacterineae</taxon>
        <taxon>Archangiaceae</taxon>
        <taxon>Stigmatella</taxon>
    </lineage>
</organism>
<dbReference type="SUPFAM" id="SSF47384">
    <property type="entry name" value="Homodimeric domain of signal transducing histidine kinase"/>
    <property type="match status" value="1"/>
</dbReference>
<evidence type="ECO:0000256" key="5">
    <source>
        <dbReference type="ARBA" id="ARBA00022777"/>
    </source>
</evidence>
<dbReference type="eggNOG" id="COG2205">
    <property type="taxonomic scope" value="Bacteria"/>
</dbReference>
<dbReference type="SUPFAM" id="SSF55785">
    <property type="entry name" value="PYP-like sensor domain (PAS domain)"/>
    <property type="match status" value="1"/>
</dbReference>
<dbReference type="Gene3D" id="3.30.450.20">
    <property type="entry name" value="PAS domain"/>
    <property type="match status" value="1"/>
</dbReference>
<feature type="region of interest" description="Disordered" evidence="7">
    <location>
        <begin position="679"/>
        <end position="713"/>
    </location>
</feature>
<dbReference type="OrthoDB" id="5481157at2"/>
<evidence type="ECO:0000313" key="13">
    <source>
        <dbReference type="Proteomes" id="UP000032702"/>
    </source>
</evidence>
<dbReference type="Pfam" id="PF00512">
    <property type="entry name" value="HisKA"/>
    <property type="match status" value="1"/>
</dbReference>
<dbReference type="SMART" id="SM00387">
    <property type="entry name" value="HATPase_c"/>
    <property type="match status" value="1"/>
</dbReference>
<dbReference type="InterPro" id="IPR036097">
    <property type="entry name" value="HisK_dim/P_sf"/>
</dbReference>
<evidence type="ECO:0000256" key="7">
    <source>
        <dbReference type="SAM" id="MobiDB-lite"/>
    </source>
</evidence>
<dbReference type="PROSITE" id="PS50109">
    <property type="entry name" value="HIS_KIN"/>
    <property type="match status" value="1"/>
</dbReference>
<dbReference type="Pfam" id="PF01590">
    <property type="entry name" value="GAF"/>
    <property type="match status" value="1"/>
</dbReference>
<name>Q096S0_STIAD</name>
<sequence length="752" mass="82357">MSPAPPGEDTPVPRSWTDRHGRRPLKASGGLGPGSLALAAPVSSGVEDTIVHHAQCSGARANRPLRLEGAMFEQEPARDTSGKERDEPLRLAAFLRDHHQHILARWQNTTHALHSHRSAQGTPPVHHIPSLLEGITEALAHTEHGVPIQLPCILSDMHAFARLDQGFDIHELASEYGLLRRCILQQLAAAALRPSPSALALLEELLDQSLSRAMLSYTRLRERTMNALDGMMQAAMDSPDMETLLHRLLCLLMETSLQVDSATILLCEGDGLQVRAALGLGAEKSLGLRLRGGKSFAGRIAAGRQPMAVRPALEGVQDEDARRLGLLALYGVPLQEGGKLVGVAHMGSRTTHAFSEADTLLFRTMASRATSLIIQAQLRARELAARETAQRSLAMLDGLLDSSTMGIAILDRQLCFTRINEVLAKLNGASVQEHLGCAFRDRVNPFIATSLEPLIRKVLETGEPIEHFELSTPIGSEYLPGHTWLISLFPVRASTGELLGVGDVVVDITVRKEAERALEQAVSFREQLLAVLGHDLRNPLSAINASAYQLSRQKSLDARGRQAVERIRRSGARMGRMIDDILDFTRSRLGGGIPVTCQPMNMGEVCRNALDELQATFPQRQLLLEVQGDTSGSWDPDRVSQVLGNLVFNALQHGSEETPVRTVIRDEGAHVRMEVWNQGEPIPPEQLPHLFDPFKRRPSDQRPHEGRGGKRSLGLGLHIVRQLAQAHGGEVEAHSSAEKGTCFEVRWPHNRA</sequence>
<evidence type="ECO:0000256" key="4">
    <source>
        <dbReference type="ARBA" id="ARBA00022679"/>
    </source>
</evidence>
<evidence type="ECO:0000313" key="10">
    <source>
        <dbReference type="EMBL" id="ADO68555.1"/>
    </source>
</evidence>
<dbReference type="Pfam" id="PF02518">
    <property type="entry name" value="HATPase_c"/>
    <property type="match status" value="1"/>
</dbReference>
<gene>
    <name evidence="10" type="ordered locus">STAUR_0751</name>
    <name evidence="11" type="ORF">STIAU_0454</name>
</gene>
<dbReference type="SUPFAM" id="SSF55874">
    <property type="entry name" value="ATPase domain of HSP90 chaperone/DNA topoisomerase II/histidine kinase"/>
    <property type="match status" value="1"/>
</dbReference>
<feature type="region of interest" description="Disordered" evidence="7">
    <location>
        <begin position="1"/>
        <end position="33"/>
    </location>
</feature>
<dbReference type="PRINTS" id="PR00344">
    <property type="entry name" value="BCTRLSENSOR"/>
</dbReference>
<feature type="domain" description="Histidine kinase" evidence="8">
    <location>
        <begin position="531"/>
        <end position="751"/>
    </location>
</feature>
<dbReference type="CDD" id="cd00075">
    <property type="entry name" value="HATPase"/>
    <property type="match status" value="1"/>
</dbReference>
<dbReference type="InterPro" id="IPR003594">
    <property type="entry name" value="HATPase_dom"/>
</dbReference>
<dbReference type="AlphaFoldDB" id="Q096S0"/>
<dbReference type="InterPro" id="IPR004358">
    <property type="entry name" value="Sig_transdc_His_kin-like_C"/>
</dbReference>
<dbReference type="EC" id="2.7.13.3" evidence="2"/>
<reference evidence="11 13" key="1">
    <citation type="submission" date="2006-04" db="EMBL/GenBank/DDBJ databases">
        <authorList>
            <person name="Nierman W.C."/>
        </authorList>
    </citation>
    <scope>NUCLEOTIDE SEQUENCE [LARGE SCALE GENOMIC DNA]</scope>
    <source>
        <strain evidence="11 13">DW4/3-1</strain>
    </source>
</reference>
<dbReference type="KEGG" id="sur:STAUR_0751"/>
<dbReference type="InterPro" id="IPR003018">
    <property type="entry name" value="GAF"/>
</dbReference>
<dbReference type="InterPro" id="IPR003661">
    <property type="entry name" value="HisK_dim/P_dom"/>
</dbReference>
<keyword evidence="12" id="KW-1185">Reference proteome</keyword>
<dbReference type="GO" id="GO:0016020">
    <property type="term" value="C:membrane"/>
    <property type="evidence" value="ECO:0007669"/>
    <property type="project" value="UniProtKB-SubCell"/>
</dbReference>
<dbReference type="InterPro" id="IPR013656">
    <property type="entry name" value="PAS_4"/>
</dbReference>
<dbReference type="GO" id="GO:0007234">
    <property type="term" value="P:osmosensory signaling via phosphorelay pathway"/>
    <property type="evidence" value="ECO:0007669"/>
    <property type="project" value="TreeGrafter"/>
</dbReference>
<evidence type="ECO:0000313" key="12">
    <source>
        <dbReference type="Proteomes" id="UP000001351"/>
    </source>
</evidence>
<proteinExistence type="predicted"/>
<dbReference type="InterPro" id="IPR000014">
    <property type="entry name" value="PAS"/>
</dbReference>
<dbReference type="SUPFAM" id="SSF55781">
    <property type="entry name" value="GAF domain-like"/>
    <property type="match status" value="1"/>
</dbReference>
<protein>
    <recommendedName>
        <fullName evidence="2">histidine kinase</fullName>
        <ecNumber evidence="2">2.7.13.3</ecNumber>
    </recommendedName>
</protein>
<dbReference type="InterPro" id="IPR050351">
    <property type="entry name" value="BphY/WalK/GraS-like"/>
</dbReference>
<keyword evidence="4" id="KW-0808">Transferase</keyword>
<dbReference type="Gene3D" id="3.30.450.40">
    <property type="match status" value="1"/>
</dbReference>
<dbReference type="InterPro" id="IPR029016">
    <property type="entry name" value="GAF-like_dom_sf"/>
</dbReference>
<dbReference type="Gene3D" id="1.10.287.130">
    <property type="match status" value="1"/>
</dbReference>
<dbReference type="Pfam" id="PF08448">
    <property type="entry name" value="PAS_4"/>
    <property type="match status" value="1"/>
</dbReference>
<dbReference type="HOGENOM" id="CLU_000445_114_63_7"/>
<dbReference type="eggNOG" id="COG2203">
    <property type="taxonomic scope" value="Bacteria"/>
</dbReference>
<dbReference type="SMART" id="SM00065">
    <property type="entry name" value="GAF"/>
    <property type="match status" value="1"/>
</dbReference>
<evidence type="ECO:0000256" key="6">
    <source>
        <dbReference type="ARBA" id="ARBA00023136"/>
    </source>
</evidence>
<dbReference type="STRING" id="378806.STAUR_0751"/>
<dbReference type="PANTHER" id="PTHR42878:SF15">
    <property type="entry name" value="BACTERIOPHYTOCHROME"/>
    <property type="match status" value="1"/>
</dbReference>
<dbReference type="EMBL" id="CP002271">
    <property type="protein sequence ID" value="ADO68555.1"/>
    <property type="molecule type" value="Genomic_DNA"/>
</dbReference>
<evidence type="ECO:0000259" key="9">
    <source>
        <dbReference type="PROSITE" id="PS50112"/>
    </source>
</evidence>
<dbReference type="GO" id="GO:0000156">
    <property type="term" value="F:phosphorelay response regulator activity"/>
    <property type="evidence" value="ECO:0007669"/>
    <property type="project" value="TreeGrafter"/>
</dbReference>
<evidence type="ECO:0000259" key="8">
    <source>
        <dbReference type="PROSITE" id="PS50109"/>
    </source>
</evidence>
<feature type="domain" description="PAS" evidence="9">
    <location>
        <begin position="392"/>
        <end position="462"/>
    </location>
</feature>
<dbReference type="EMBL" id="AAMD01000028">
    <property type="protein sequence ID" value="EAU67716.1"/>
    <property type="molecule type" value="Genomic_DNA"/>
</dbReference>
<dbReference type="InterPro" id="IPR005467">
    <property type="entry name" value="His_kinase_dom"/>
</dbReference>
<dbReference type="GO" id="GO:0000155">
    <property type="term" value="F:phosphorelay sensor kinase activity"/>
    <property type="evidence" value="ECO:0007669"/>
    <property type="project" value="InterPro"/>
</dbReference>
<dbReference type="SMART" id="SM00388">
    <property type="entry name" value="HisKA"/>
    <property type="match status" value="1"/>
</dbReference>
<dbReference type="InterPro" id="IPR035965">
    <property type="entry name" value="PAS-like_dom_sf"/>
</dbReference>
<evidence type="ECO:0000256" key="3">
    <source>
        <dbReference type="ARBA" id="ARBA00022553"/>
    </source>
</evidence>
<dbReference type="PANTHER" id="PTHR42878">
    <property type="entry name" value="TWO-COMPONENT HISTIDINE KINASE"/>
    <property type="match status" value="1"/>
</dbReference>
<accession>Q096S0</accession>